<reference evidence="1 2" key="1">
    <citation type="submission" date="2019-08" db="EMBL/GenBank/DDBJ databases">
        <title>In-depth cultivation of the pig gut microbiome towards novel bacterial diversity and tailored functional studies.</title>
        <authorList>
            <person name="Wylensek D."/>
            <person name="Hitch T.C.A."/>
            <person name="Clavel T."/>
        </authorList>
    </citation>
    <scope>NUCLEOTIDE SEQUENCE [LARGE SCALE GENOMIC DNA]</scope>
    <source>
        <strain evidence="1 2">RF-744-FAT-4</strain>
    </source>
</reference>
<name>A0A7X2NEY2_9FIRM</name>
<comment type="caution">
    <text evidence="1">The sequence shown here is derived from an EMBL/GenBank/DDBJ whole genome shotgun (WGS) entry which is preliminary data.</text>
</comment>
<evidence type="ECO:0000313" key="2">
    <source>
        <dbReference type="Proteomes" id="UP000461754"/>
    </source>
</evidence>
<dbReference type="Proteomes" id="UP000461754">
    <property type="component" value="Unassembled WGS sequence"/>
</dbReference>
<proteinExistence type="predicted"/>
<gene>
    <name evidence="1" type="ORF">FYJ52_01870</name>
</gene>
<dbReference type="EMBL" id="VUMO01000002">
    <property type="protein sequence ID" value="MSS19160.1"/>
    <property type="molecule type" value="Genomic_DNA"/>
</dbReference>
<evidence type="ECO:0000313" key="1">
    <source>
        <dbReference type="EMBL" id="MSS19160.1"/>
    </source>
</evidence>
<accession>A0A7X2NEY2</accession>
<keyword evidence="2" id="KW-1185">Reference proteome</keyword>
<organism evidence="1 2">
    <name type="scientific">Pseudoramibacter porci</name>
    <dbReference type="NCBI Taxonomy" id="2606631"/>
    <lineage>
        <taxon>Bacteria</taxon>
        <taxon>Bacillati</taxon>
        <taxon>Bacillota</taxon>
        <taxon>Clostridia</taxon>
        <taxon>Eubacteriales</taxon>
        <taxon>Eubacteriaceae</taxon>
        <taxon>Pseudoramibacter</taxon>
    </lineage>
</organism>
<dbReference type="AlphaFoldDB" id="A0A7X2NEY2"/>
<sequence length="151" mass="16998">MDPFYLTFINSFLFPFALKRNGTISLKQRPGEPLLFYLTFLFSNHWLFDTIKTSKFLYKKNKDRGASFISTRQDRIRAKGTAGKGKNAEEPPYLLTVVLGLSKTSPGLSPVGGALSNVWESMLVSNFCDAGISILAFFMTKDLKEDHCEKV</sequence>
<protein>
    <submittedName>
        <fullName evidence="1">Uncharacterized protein</fullName>
    </submittedName>
</protein>